<dbReference type="Proteomes" id="UP000557307">
    <property type="component" value="Unassembled WGS sequence"/>
</dbReference>
<evidence type="ECO:0000313" key="2">
    <source>
        <dbReference type="EMBL" id="MBB5283269.1"/>
    </source>
</evidence>
<organism evidence="2 3">
    <name type="scientific">Rhabdobacter roseus</name>
    <dbReference type="NCBI Taxonomy" id="1655419"/>
    <lineage>
        <taxon>Bacteria</taxon>
        <taxon>Pseudomonadati</taxon>
        <taxon>Bacteroidota</taxon>
        <taxon>Cytophagia</taxon>
        <taxon>Cytophagales</taxon>
        <taxon>Cytophagaceae</taxon>
        <taxon>Rhabdobacter</taxon>
    </lineage>
</organism>
<gene>
    <name evidence="2" type="ORF">HNQ92_001395</name>
</gene>
<feature type="signal peptide" evidence="1">
    <location>
        <begin position="1"/>
        <end position="18"/>
    </location>
</feature>
<dbReference type="InterPro" id="IPR011990">
    <property type="entry name" value="TPR-like_helical_dom_sf"/>
</dbReference>
<accession>A0A840TUA5</accession>
<proteinExistence type="predicted"/>
<sequence>MKKLCIILCLFSPIPSWSQVLKTLSLEQVLLKATDKIYNYEFIEAEKYIHHVNSKYPQHPAVPFLKAMQTYWQYMPLKKNPYASTQYVNYMNQVILLSKKMLDRNENDSEGIFFSLAAHSYLAMKYYYDRKTTEAIGEAKNAYSYLNKGTKILEIKPEFYFSTGMYNYCIEKYKMEYPLSKPLLYFFESGDMVLGIRQMEVAIRQGNFTRTETALYLGQIYLNRENQPAQAVSCFKPLADKYPQNPLFTLRCAQALVQAGRYDDALPYANRLHNFPQKFLDKPLNALDRRLKGK</sequence>
<dbReference type="SUPFAM" id="SSF48452">
    <property type="entry name" value="TPR-like"/>
    <property type="match status" value="1"/>
</dbReference>
<comment type="caution">
    <text evidence="2">The sequence shown here is derived from an EMBL/GenBank/DDBJ whole genome shotgun (WGS) entry which is preliminary data.</text>
</comment>
<dbReference type="Pfam" id="PF14559">
    <property type="entry name" value="TPR_19"/>
    <property type="match status" value="1"/>
</dbReference>
<keyword evidence="1" id="KW-0732">Signal</keyword>
<dbReference type="AlphaFoldDB" id="A0A840TUA5"/>
<evidence type="ECO:0000313" key="3">
    <source>
        <dbReference type="Proteomes" id="UP000557307"/>
    </source>
</evidence>
<keyword evidence="3" id="KW-1185">Reference proteome</keyword>
<dbReference type="Gene3D" id="1.25.40.10">
    <property type="entry name" value="Tetratricopeptide repeat domain"/>
    <property type="match status" value="1"/>
</dbReference>
<dbReference type="EMBL" id="JACHGF010000002">
    <property type="protein sequence ID" value="MBB5283269.1"/>
    <property type="molecule type" value="Genomic_DNA"/>
</dbReference>
<feature type="chain" id="PRO_5032322899" evidence="1">
    <location>
        <begin position="19"/>
        <end position="294"/>
    </location>
</feature>
<protein>
    <submittedName>
        <fullName evidence="2">Tetratricopeptide (TPR) repeat protein</fullName>
    </submittedName>
</protein>
<dbReference type="RefSeq" id="WP_184172517.1">
    <property type="nucleotide sequence ID" value="NZ_JACHGF010000002.1"/>
</dbReference>
<reference evidence="2 3" key="1">
    <citation type="submission" date="2020-08" db="EMBL/GenBank/DDBJ databases">
        <title>Genomic Encyclopedia of Type Strains, Phase IV (KMG-IV): sequencing the most valuable type-strain genomes for metagenomic binning, comparative biology and taxonomic classification.</title>
        <authorList>
            <person name="Goeker M."/>
        </authorList>
    </citation>
    <scope>NUCLEOTIDE SEQUENCE [LARGE SCALE GENOMIC DNA]</scope>
    <source>
        <strain evidence="2 3">DSM 105074</strain>
    </source>
</reference>
<evidence type="ECO:0000256" key="1">
    <source>
        <dbReference type="SAM" id="SignalP"/>
    </source>
</evidence>
<name>A0A840TUA5_9BACT</name>